<dbReference type="EMBL" id="SMFV01000003">
    <property type="protein sequence ID" value="TCK04525.1"/>
    <property type="molecule type" value="Genomic_DNA"/>
</dbReference>
<dbReference type="RefSeq" id="WP_132526329.1">
    <property type="nucleotide sequence ID" value="NZ_SMFV01000003.1"/>
</dbReference>
<feature type="transmembrane region" description="Helical" evidence="6">
    <location>
        <begin position="232"/>
        <end position="258"/>
    </location>
</feature>
<gene>
    <name evidence="7" type="ORF">CLV27_0957</name>
</gene>
<evidence type="ECO:0000256" key="2">
    <source>
        <dbReference type="ARBA" id="ARBA00022475"/>
    </source>
</evidence>
<feature type="transmembrane region" description="Helical" evidence="6">
    <location>
        <begin position="192"/>
        <end position="211"/>
    </location>
</feature>
<dbReference type="Proteomes" id="UP000295777">
    <property type="component" value="Unassembled WGS sequence"/>
</dbReference>
<proteinExistence type="predicted"/>
<feature type="transmembrane region" description="Helical" evidence="6">
    <location>
        <begin position="170"/>
        <end position="186"/>
    </location>
</feature>
<protein>
    <recommendedName>
        <fullName evidence="9">Lysylphosphatidylglycerol synthase-like protein</fullName>
    </recommendedName>
</protein>
<keyword evidence="3 6" id="KW-0812">Transmembrane</keyword>
<dbReference type="AlphaFoldDB" id="A0A4R1GD85"/>
<feature type="transmembrane region" description="Helical" evidence="6">
    <location>
        <begin position="141"/>
        <end position="163"/>
    </location>
</feature>
<evidence type="ECO:0000256" key="5">
    <source>
        <dbReference type="ARBA" id="ARBA00023136"/>
    </source>
</evidence>
<keyword evidence="5 6" id="KW-0472">Membrane</keyword>
<dbReference type="Pfam" id="PF03706">
    <property type="entry name" value="LPG_synthase_TM"/>
    <property type="match status" value="1"/>
</dbReference>
<evidence type="ECO:0000256" key="1">
    <source>
        <dbReference type="ARBA" id="ARBA00004651"/>
    </source>
</evidence>
<evidence type="ECO:0000313" key="8">
    <source>
        <dbReference type="Proteomes" id="UP000295777"/>
    </source>
</evidence>
<evidence type="ECO:0000313" key="7">
    <source>
        <dbReference type="EMBL" id="TCK04525.1"/>
    </source>
</evidence>
<keyword evidence="2" id="KW-1003">Cell membrane</keyword>
<evidence type="ECO:0000256" key="6">
    <source>
        <dbReference type="SAM" id="Phobius"/>
    </source>
</evidence>
<comment type="caution">
    <text evidence="7">The sequence shown here is derived from an EMBL/GenBank/DDBJ whole genome shotgun (WGS) entry which is preliminary data.</text>
</comment>
<name>A0A4R1GD85_9BACT</name>
<feature type="transmembrane region" description="Helical" evidence="6">
    <location>
        <begin position="6"/>
        <end position="26"/>
    </location>
</feature>
<dbReference type="GO" id="GO:0005886">
    <property type="term" value="C:plasma membrane"/>
    <property type="evidence" value="ECO:0007669"/>
    <property type="project" value="UniProtKB-SubCell"/>
</dbReference>
<dbReference type="OrthoDB" id="421014at2"/>
<keyword evidence="4 6" id="KW-1133">Transmembrane helix</keyword>
<feature type="transmembrane region" description="Helical" evidence="6">
    <location>
        <begin position="270"/>
        <end position="291"/>
    </location>
</feature>
<accession>A0A4R1GD85</accession>
<dbReference type="InterPro" id="IPR022791">
    <property type="entry name" value="L-PG_synthase/AglD"/>
</dbReference>
<organism evidence="7 8">
    <name type="scientific">Phorcysia thermohydrogeniphila</name>
    <dbReference type="NCBI Taxonomy" id="936138"/>
    <lineage>
        <taxon>Bacteria</taxon>
        <taxon>Pseudomonadati</taxon>
        <taxon>Aquificota</taxon>
        <taxon>Aquificia</taxon>
        <taxon>Desulfurobacteriales</taxon>
        <taxon>Desulfurobacteriaceae</taxon>
        <taxon>Phorcysia</taxon>
    </lineage>
</organism>
<feature type="transmembrane region" description="Helical" evidence="6">
    <location>
        <begin position="105"/>
        <end position="135"/>
    </location>
</feature>
<sequence length="301" mass="33463">MRIKHFIPVAVAVIFLYFLFKYGVFWKLKEIFSALRPEYLILSLLFYTSTYIFRALRFSVMFPSIPVSELSAVMGVHTFFNNLLPFRSGEASFPIILKKLFGVDAAISSVALLLVRVLDVLSLSLLFSISAFVVATQKTELLWIPLLISVALLGALFVGAKLLKKLKDKFSVVGMVFSFLQGFVSPSNLLRLSAFSLLTWLFKFISFFFILKAGGVELSFFQTTFASTFGELTSILPVHSIGGFGTYEAGLTGGFALLGIKTDRALTVAFYFHLLLLLMSAVLAALGWSFLSFRLKKRQGA</sequence>
<dbReference type="PANTHER" id="PTHR39087">
    <property type="entry name" value="UPF0104 MEMBRANE PROTEIN MJ1595"/>
    <property type="match status" value="1"/>
</dbReference>
<evidence type="ECO:0000256" key="3">
    <source>
        <dbReference type="ARBA" id="ARBA00022692"/>
    </source>
</evidence>
<dbReference type="PANTHER" id="PTHR39087:SF2">
    <property type="entry name" value="UPF0104 MEMBRANE PROTEIN MJ1595"/>
    <property type="match status" value="1"/>
</dbReference>
<evidence type="ECO:0000256" key="4">
    <source>
        <dbReference type="ARBA" id="ARBA00022989"/>
    </source>
</evidence>
<keyword evidence="8" id="KW-1185">Reference proteome</keyword>
<comment type="subcellular location">
    <subcellularLocation>
        <location evidence="1">Cell membrane</location>
        <topology evidence="1">Multi-pass membrane protein</topology>
    </subcellularLocation>
</comment>
<reference evidence="7 8" key="1">
    <citation type="submission" date="2019-03" db="EMBL/GenBank/DDBJ databases">
        <title>Genomic Encyclopedia of Archaeal and Bacterial Type Strains, Phase II (KMG-II): from individual species to whole genera.</title>
        <authorList>
            <person name="Goeker M."/>
        </authorList>
    </citation>
    <scope>NUCLEOTIDE SEQUENCE [LARGE SCALE GENOMIC DNA]</scope>
    <source>
        <strain evidence="7 8">DSM 24425</strain>
    </source>
</reference>
<evidence type="ECO:0008006" key="9">
    <source>
        <dbReference type="Google" id="ProtNLM"/>
    </source>
</evidence>
<feature type="transmembrane region" description="Helical" evidence="6">
    <location>
        <begin position="38"/>
        <end position="56"/>
    </location>
</feature>